<evidence type="ECO:0000256" key="1">
    <source>
        <dbReference type="SAM" id="MobiDB-lite"/>
    </source>
</evidence>
<dbReference type="EMBL" id="SPHZ02000005">
    <property type="protein sequence ID" value="KAF0919790.1"/>
    <property type="molecule type" value="Genomic_DNA"/>
</dbReference>
<sequence>MDLTPPGGFLNLLQDPNMASHFSQSASQVAPVGAQQPCIYAHASFPLFSTQPPPTAPAVQVPPASSTGSRQWHKVVATPEVVDDASKRCTTPMKRISGWLVHGSITQLILSRVMQERGKPTGLRLPKLSIPLRQMRGKGK</sequence>
<keyword evidence="3" id="KW-1185">Reference proteome</keyword>
<evidence type="ECO:0000313" key="3">
    <source>
        <dbReference type="Proteomes" id="UP000479710"/>
    </source>
</evidence>
<protein>
    <submittedName>
        <fullName evidence="2">Uncharacterized protein</fullName>
    </submittedName>
</protein>
<gene>
    <name evidence="2" type="ORF">E2562_031653</name>
</gene>
<dbReference type="AlphaFoldDB" id="A0A6G1E4U2"/>
<comment type="caution">
    <text evidence="2">The sequence shown here is derived from an EMBL/GenBank/DDBJ whole genome shotgun (WGS) entry which is preliminary data.</text>
</comment>
<dbReference type="Proteomes" id="UP000479710">
    <property type="component" value="Unassembled WGS sequence"/>
</dbReference>
<evidence type="ECO:0000313" key="2">
    <source>
        <dbReference type="EMBL" id="KAF0919790.1"/>
    </source>
</evidence>
<feature type="compositionally biased region" description="Low complexity" evidence="1">
    <location>
        <begin position="57"/>
        <end position="67"/>
    </location>
</feature>
<accession>A0A6G1E4U2</accession>
<proteinExistence type="predicted"/>
<organism evidence="2 3">
    <name type="scientific">Oryza meyeriana var. granulata</name>
    <dbReference type="NCBI Taxonomy" id="110450"/>
    <lineage>
        <taxon>Eukaryota</taxon>
        <taxon>Viridiplantae</taxon>
        <taxon>Streptophyta</taxon>
        <taxon>Embryophyta</taxon>
        <taxon>Tracheophyta</taxon>
        <taxon>Spermatophyta</taxon>
        <taxon>Magnoliopsida</taxon>
        <taxon>Liliopsida</taxon>
        <taxon>Poales</taxon>
        <taxon>Poaceae</taxon>
        <taxon>BOP clade</taxon>
        <taxon>Oryzoideae</taxon>
        <taxon>Oryzeae</taxon>
        <taxon>Oryzinae</taxon>
        <taxon>Oryza</taxon>
        <taxon>Oryza meyeriana</taxon>
    </lineage>
</organism>
<feature type="region of interest" description="Disordered" evidence="1">
    <location>
        <begin position="54"/>
        <end position="73"/>
    </location>
</feature>
<name>A0A6G1E4U2_9ORYZ</name>
<reference evidence="2 3" key="1">
    <citation type="submission" date="2019-11" db="EMBL/GenBank/DDBJ databases">
        <title>Whole genome sequence of Oryza granulata.</title>
        <authorList>
            <person name="Li W."/>
        </authorList>
    </citation>
    <scope>NUCLEOTIDE SEQUENCE [LARGE SCALE GENOMIC DNA]</scope>
    <source>
        <strain evidence="3">cv. Menghai</strain>
        <tissue evidence="2">Leaf</tissue>
    </source>
</reference>